<protein>
    <submittedName>
        <fullName evidence="4">Aldo/keto reductase</fullName>
    </submittedName>
</protein>
<dbReference type="AlphaFoldDB" id="A0A3S2VFR6"/>
<evidence type="ECO:0000256" key="2">
    <source>
        <dbReference type="SAM" id="SignalP"/>
    </source>
</evidence>
<dbReference type="InterPro" id="IPR036812">
    <property type="entry name" value="NAD(P)_OxRdtase_dom_sf"/>
</dbReference>
<proteinExistence type="predicted"/>
<organism evidence="4 5">
    <name type="scientific">Methylobacterium oryzihabitans</name>
    <dbReference type="NCBI Taxonomy" id="2499852"/>
    <lineage>
        <taxon>Bacteria</taxon>
        <taxon>Pseudomonadati</taxon>
        <taxon>Pseudomonadota</taxon>
        <taxon>Alphaproteobacteria</taxon>
        <taxon>Hyphomicrobiales</taxon>
        <taxon>Methylobacteriaceae</taxon>
        <taxon>Methylobacterium</taxon>
    </lineage>
</organism>
<gene>
    <name evidence="4" type="ORF">EOE48_00885</name>
</gene>
<comment type="caution">
    <text evidence="4">The sequence shown here is derived from an EMBL/GenBank/DDBJ whole genome shotgun (WGS) entry which is preliminary data.</text>
</comment>
<dbReference type="PANTHER" id="PTHR43638">
    <property type="entry name" value="OXIDOREDUCTASE, ALDO/KETO REDUCTASE FAMILY PROTEIN"/>
    <property type="match status" value="1"/>
</dbReference>
<evidence type="ECO:0000259" key="3">
    <source>
        <dbReference type="Pfam" id="PF00248"/>
    </source>
</evidence>
<dbReference type="Gene3D" id="3.20.20.100">
    <property type="entry name" value="NADP-dependent oxidoreductase domain"/>
    <property type="match status" value="1"/>
</dbReference>
<dbReference type="CDD" id="cd19095">
    <property type="entry name" value="AKR_PA4992-like"/>
    <property type="match status" value="1"/>
</dbReference>
<reference evidence="4 5" key="1">
    <citation type="submission" date="2019-01" db="EMBL/GenBank/DDBJ databases">
        <authorList>
            <person name="Chen W.-M."/>
        </authorList>
    </citation>
    <scope>NUCLEOTIDE SEQUENCE [LARGE SCALE GENOMIC DNA]</scope>
    <source>
        <strain evidence="4 5">TER-1</strain>
    </source>
</reference>
<dbReference type="PROSITE" id="PS51318">
    <property type="entry name" value="TAT"/>
    <property type="match status" value="1"/>
</dbReference>
<keyword evidence="5" id="KW-1185">Reference proteome</keyword>
<feature type="domain" description="NADP-dependent oxidoreductase" evidence="3">
    <location>
        <begin position="54"/>
        <end position="306"/>
    </location>
</feature>
<feature type="region of interest" description="Disordered" evidence="1">
    <location>
        <begin position="328"/>
        <end position="349"/>
    </location>
</feature>
<evidence type="ECO:0000256" key="1">
    <source>
        <dbReference type="SAM" id="MobiDB-lite"/>
    </source>
</evidence>
<dbReference type="InterPro" id="IPR023210">
    <property type="entry name" value="NADP_OxRdtase_dom"/>
</dbReference>
<dbReference type="PANTHER" id="PTHR43638:SF3">
    <property type="entry name" value="ALDEHYDE REDUCTASE"/>
    <property type="match status" value="1"/>
</dbReference>
<dbReference type="Pfam" id="PF00248">
    <property type="entry name" value="Aldo_ket_red"/>
    <property type="match status" value="1"/>
</dbReference>
<dbReference type="OrthoDB" id="9783572at2"/>
<dbReference type="Proteomes" id="UP000286997">
    <property type="component" value="Unassembled WGS sequence"/>
</dbReference>
<accession>A0A3S2VFR6</accession>
<feature type="signal peptide" evidence="2">
    <location>
        <begin position="1"/>
        <end position="31"/>
    </location>
</feature>
<dbReference type="EMBL" id="SACP01000001">
    <property type="protein sequence ID" value="RVU21950.1"/>
    <property type="molecule type" value="Genomic_DNA"/>
</dbReference>
<name>A0A3S2VFR6_9HYPH</name>
<dbReference type="InterPro" id="IPR006311">
    <property type="entry name" value="TAT_signal"/>
</dbReference>
<feature type="chain" id="PRO_5018757580" evidence="2">
    <location>
        <begin position="32"/>
        <end position="349"/>
    </location>
</feature>
<dbReference type="SUPFAM" id="SSF51430">
    <property type="entry name" value="NAD(P)-linked oxidoreductase"/>
    <property type="match status" value="1"/>
</dbReference>
<keyword evidence="2" id="KW-0732">Signal</keyword>
<evidence type="ECO:0000313" key="4">
    <source>
        <dbReference type="EMBL" id="RVU21950.1"/>
    </source>
</evidence>
<evidence type="ECO:0000313" key="5">
    <source>
        <dbReference type="Proteomes" id="UP000286997"/>
    </source>
</evidence>
<sequence>MPFSRPSRRTVLGALGAAAAAPALAPAAALAQPAGSAALAFKTLPRSGERLPAVGMGTYLTFDVLPGRPREHLREVMRRFYEGGGRVVDTSPLYGMSEVSVGDFATALGITDDLFITNKVWSTGEYLGDDSHARRSLEQSRQRLWRERIDVMQVHSLVNVDIMVPLLNAWKQEGRIRFVGVTHHELPYFPALAQWVERGEIDTVQVHYSIHTRQAEDRILKAAADRGIAVLVNMPFEKARLFRIVEGRPLPDFAREIGADTWAQFFLKWVISHPAVTCVLPATTNPDHASDNIAALRGPLPDAEMRARMVRHMETIPGFADLAQMPSYPGKQFDGAVRPPRRPPQPPRT</sequence>